<dbReference type="EMBL" id="AP025295">
    <property type="protein sequence ID" value="BDD01674.1"/>
    <property type="molecule type" value="Genomic_DNA"/>
</dbReference>
<reference evidence="1 2" key="1">
    <citation type="submission" date="2021-12" db="EMBL/GenBank/DDBJ databases">
        <title>Genome sequencing of bacteria with rrn-lacking chromosome and rrn-plasmid.</title>
        <authorList>
            <person name="Anda M."/>
            <person name="Iwasaki W."/>
        </authorList>
    </citation>
    <scope>NUCLEOTIDE SEQUENCE [LARGE SCALE GENOMIC DNA]</scope>
    <source>
        <strain evidence="1 2">NBRC 101262</strain>
        <plasmid evidence="1 2">pPP3</plasmid>
    </source>
</reference>
<evidence type="ECO:0000313" key="2">
    <source>
        <dbReference type="Proteomes" id="UP001354989"/>
    </source>
</evidence>
<gene>
    <name evidence="1" type="ORF">PEPS_39540</name>
</gene>
<proteinExistence type="predicted"/>
<name>A0ABN6LFP2_9BACT</name>
<keyword evidence="2" id="KW-1185">Reference proteome</keyword>
<dbReference type="RefSeq" id="WP_338398866.1">
    <property type="nucleotide sequence ID" value="NZ_AP025295.1"/>
</dbReference>
<sequence>MDIKVEKKYLLEALQEHFNLEGFENADELQKALEQVPKVYDLFPELVGFIDFWRQQEDKLNLIYVDYALKTGKNALDHEGFYEFLLYMYESARMKVEGLSLKEAASTPQLDYLMGQSEAEADGLEYNFTPSQLTLVFSNLLELILTKEEDLKTAFNDFKTQQQVDYNFNTYMGVIFTKGILEKNWQTMRQYSAPNEEVFLTLESFEVSNHLSTFLDYFSKMEDKMRKDFARLHANDQKRFEDFAAQIYVSFKYQGAGQSES</sequence>
<evidence type="ECO:0000313" key="1">
    <source>
        <dbReference type="EMBL" id="BDD01674.1"/>
    </source>
</evidence>
<keyword evidence="1" id="KW-0614">Plasmid</keyword>
<protein>
    <submittedName>
        <fullName evidence="1">Uncharacterized protein</fullName>
    </submittedName>
</protein>
<organism evidence="1 2">
    <name type="scientific">Persicobacter psychrovividus</name>
    <dbReference type="NCBI Taxonomy" id="387638"/>
    <lineage>
        <taxon>Bacteria</taxon>
        <taxon>Pseudomonadati</taxon>
        <taxon>Bacteroidota</taxon>
        <taxon>Cytophagia</taxon>
        <taxon>Cytophagales</taxon>
        <taxon>Persicobacteraceae</taxon>
        <taxon>Persicobacter</taxon>
    </lineage>
</organism>
<geneLocation type="plasmid" evidence="1 2">
    <name>pPP3</name>
</geneLocation>
<accession>A0ABN6LFP2</accession>
<dbReference type="Proteomes" id="UP001354989">
    <property type="component" value="Plasmid pPP3"/>
</dbReference>